<gene>
    <name evidence="3" type="ORF">CN585_24855</name>
</gene>
<dbReference type="Proteomes" id="UP000220841">
    <property type="component" value="Unassembled WGS sequence"/>
</dbReference>
<dbReference type="RefSeq" id="WP_098227413.1">
    <property type="nucleotide sequence ID" value="NZ_NUBY01000177.1"/>
</dbReference>
<dbReference type="GO" id="GO:0031179">
    <property type="term" value="P:peptide modification"/>
    <property type="evidence" value="ECO:0007669"/>
    <property type="project" value="InterPro"/>
</dbReference>
<keyword evidence="1" id="KW-0862">Zinc</keyword>
<dbReference type="Pfam" id="PF13575">
    <property type="entry name" value="DUF4135"/>
    <property type="match status" value="1"/>
</dbReference>
<comment type="caution">
    <text evidence="3">The sequence shown here is derived from an EMBL/GenBank/DDBJ whole genome shotgun (WGS) entry which is preliminary data.</text>
</comment>
<dbReference type="NCBIfam" id="TIGR03897">
    <property type="entry name" value="lanti_2_LanM"/>
    <property type="match status" value="1"/>
</dbReference>
<dbReference type="EMBL" id="NUBY01000177">
    <property type="protein sequence ID" value="PEP96969.1"/>
    <property type="molecule type" value="Genomic_DNA"/>
</dbReference>
<evidence type="ECO:0000256" key="1">
    <source>
        <dbReference type="PIRSR" id="PIRSR607822-1"/>
    </source>
</evidence>
<dbReference type="CDD" id="cd04792">
    <property type="entry name" value="LanM-like"/>
    <property type="match status" value="1"/>
</dbReference>
<dbReference type="SMART" id="SM01260">
    <property type="entry name" value="LANC_like"/>
    <property type="match status" value="1"/>
</dbReference>
<dbReference type="InterPro" id="IPR017146">
    <property type="entry name" value="Lanti_2_LanM"/>
</dbReference>
<dbReference type="PIRSF" id="PIRSF037228">
    <property type="entry name" value="Lant_mod_RumM"/>
    <property type="match status" value="1"/>
</dbReference>
<feature type="binding site" evidence="1">
    <location>
        <position position="756"/>
    </location>
    <ligand>
        <name>Zn(2+)</name>
        <dbReference type="ChEBI" id="CHEBI:29105"/>
    </ligand>
</feature>
<dbReference type="PANTHER" id="PTHR12736:SF21">
    <property type="entry name" value="LANC-LIKE PROTEIN 2"/>
    <property type="match status" value="1"/>
</dbReference>
<evidence type="ECO:0000313" key="3">
    <source>
        <dbReference type="EMBL" id="PEP96969.1"/>
    </source>
</evidence>
<dbReference type="SUPFAM" id="SSF158745">
    <property type="entry name" value="LanC-like"/>
    <property type="match status" value="1"/>
</dbReference>
<protein>
    <submittedName>
        <fullName evidence="3">Type 2 lantipeptide synthetase LanM</fullName>
    </submittedName>
</protein>
<sequence length="894" mass="103505">MLVNKKRLLQGETEAQNLSDYNRILLSDTKYIMTFFENYPCLLRILSNEIRKSRKFILELLKRYQDDQLEISQHLCCNTALQKIRQIDIGLGDAHCDGRKTAKIHLERKAIFYKTRNLSPQSLYAELIQEWNTNTIEQYTVKTPKSIVKNEYGWIEDIQYQGCSKREEIHTFYKRMGIQMAFLYALNATDFHFENLIAQKDYPILIDLECLFHIPLDIPCNIHQTKNLQEKLKYSVATSVYSLGILPAFCKESHMDISGLGKDEQIQSFSKISKLNVDQMKINKDYVWYTPSEEHRPRIAGKRVLLYPYKEDIKQGFTMAYTYIQHHKKEILRILEGYKELLITRYVPKPTQTYATILDLSLHPRFLHNSLDRELFIAKFCEEGDGSACSLLGRAEFVDLMNGDIPYFASSISSKNLISSRGSILQDFFSVSPYQFVQQKIEDFNNRDLQFQLQIIENSLELTQQASKQEPVTKSKALNLTLYMDEFKKKNFFIEKAKNIAEYIYTLAYIEDCENKKQISWVNMILNKKTFDIQAMNDNLYDGLSGMALMYASLWYVTKETKYWEIAENIMTDIMGRVERVSIEESKSAIGAFNGIASILYTMLNFYIFTQNKKYKKCIQKMIRIMQQHLQEDSHLDIISGTAGALIVLIRYYELEKEPRVLDVAKQCGTFLINNISYFNEQALGWIGISKKALTGFSHGNAGIVYALHLLNNHLQSDSIHTVIKKGIIFENNNRINGQWLDLRLEDRPIDSCKWCHGSPGILISRLELQKSKDRDISTQSKIDIQYAINNLLKYDFTTMQNGKNICHGVIGNALILMKYGQETQNFRLENASKNLLYENVKKFNITQWEQMQEHGIQGVGLLTGLAGIAYGLLYACDQRLPNVTTLELGKLTV</sequence>
<feature type="binding site" evidence="1">
    <location>
        <position position="807"/>
    </location>
    <ligand>
        <name>Zn(2+)</name>
        <dbReference type="ChEBI" id="CHEBI:29105"/>
    </ligand>
</feature>
<dbReference type="GO" id="GO:0046872">
    <property type="term" value="F:metal ion binding"/>
    <property type="evidence" value="ECO:0007669"/>
    <property type="project" value="UniProtKB-KW"/>
</dbReference>
<accession>A0A2A8H9U4</accession>
<dbReference type="PANTHER" id="PTHR12736">
    <property type="entry name" value="LANC-LIKE PROTEIN"/>
    <property type="match status" value="1"/>
</dbReference>
<evidence type="ECO:0000259" key="2">
    <source>
        <dbReference type="Pfam" id="PF13575"/>
    </source>
</evidence>
<dbReference type="InterPro" id="IPR007822">
    <property type="entry name" value="LANC-like"/>
</dbReference>
<dbReference type="GO" id="GO:0005886">
    <property type="term" value="C:plasma membrane"/>
    <property type="evidence" value="ECO:0007669"/>
    <property type="project" value="TreeGrafter"/>
</dbReference>
<dbReference type="PRINTS" id="PR01955">
    <property type="entry name" value="LANCFRANKIA"/>
</dbReference>
<feature type="binding site" evidence="1">
    <location>
        <position position="808"/>
    </location>
    <ligand>
        <name>Zn(2+)</name>
        <dbReference type="ChEBI" id="CHEBI:29105"/>
    </ligand>
</feature>
<keyword evidence="1" id="KW-0479">Metal-binding</keyword>
<evidence type="ECO:0000313" key="4">
    <source>
        <dbReference type="Proteomes" id="UP000220841"/>
    </source>
</evidence>
<dbReference type="InterPro" id="IPR025410">
    <property type="entry name" value="Lant_dehyd"/>
</dbReference>
<proteinExistence type="predicted"/>
<dbReference type="PRINTS" id="PR01950">
    <property type="entry name" value="LANCSUPER"/>
</dbReference>
<name>A0A2A8H9U4_9BACI</name>
<dbReference type="Pfam" id="PF05147">
    <property type="entry name" value="LANC_like"/>
    <property type="match status" value="1"/>
</dbReference>
<dbReference type="Gene3D" id="1.50.10.20">
    <property type="match status" value="1"/>
</dbReference>
<feature type="domain" description="Lantibiotic biosynthesis protein dehydration" evidence="2">
    <location>
        <begin position="39"/>
        <end position="410"/>
    </location>
</feature>
<organism evidence="3 4">
    <name type="scientific">Bacillus toyonensis</name>
    <dbReference type="NCBI Taxonomy" id="155322"/>
    <lineage>
        <taxon>Bacteria</taxon>
        <taxon>Bacillati</taxon>
        <taxon>Bacillota</taxon>
        <taxon>Bacilli</taxon>
        <taxon>Bacillales</taxon>
        <taxon>Bacillaceae</taxon>
        <taxon>Bacillus</taxon>
        <taxon>Bacillus cereus group</taxon>
    </lineage>
</organism>
<reference evidence="3 4" key="1">
    <citation type="submission" date="2017-09" db="EMBL/GenBank/DDBJ databases">
        <title>Large-scale bioinformatics analysis of Bacillus genomes uncovers conserved roles of natural products in bacterial physiology.</title>
        <authorList>
            <consortium name="Agbiome Team Llc"/>
            <person name="Bleich R.M."/>
            <person name="Grubbs K.J."/>
            <person name="Santa Maria K.C."/>
            <person name="Allen S.E."/>
            <person name="Farag S."/>
            <person name="Shank E.A."/>
            <person name="Bowers A."/>
        </authorList>
    </citation>
    <scope>NUCLEOTIDE SEQUENCE [LARGE SCALE GENOMIC DNA]</scope>
    <source>
        <strain evidence="3 4">AFS021349</strain>
    </source>
</reference>
<dbReference type="AlphaFoldDB" id="A0A2A8H9U4"/>